<protein>
    <submittedName>
        <fullName evidence="8">Putative transporter</fullName>
    </submittedName>
</protein>
<dbReference type="Gene3D" id="1.20.1250.20">
    <property type="entry name" value="MFS general substrate transporter like domains"/>
    <property type="match status" value="1"/>
</dbReference>
<dbReference type="OrthoDB" id="144362at2"/>
<reference evidence="9" key="1">
    <citation type="submission" date="2018-12" db="EMBL/GenBank/DDBJ databases">
        <title>Tengunoibacter tsumagoiensis gen. nov., sp. nov., Dictyobacter kobayashii sp. nov., D. alpinus sp. nov., and D. joshuensis sp. nov. and description of Dictyobacteraceae fam. nov. within the order Ktedonobacterales isolated from Tengu-no-mugimeshi.</title>
        <authorList>
            <person name="Wang C.M."/>
            <person name="Zheng Y."/>
            <person name="Sakai Y."/>
            <person name="Toyoda A."/>
            <person name="Minakuchi Y."/>
            <person name="Abe K."/>
            <person name="Yokota A."/>
            <person name="Yabe S."/>
        </authorList>
    </citation>
    <scope>NUCLEOTIDE SEQUENCE [LARGE SCALE GENOMIC DNA]</scope>
    <source>
        <strain evidence="9">Uno3</strain>
    </source>
</reference>
<evidence type="ECO:0000313" key="8">
    <source>
        <dbReference type="EMBL" id="GCE15696.1"/>
    </source>
</evidence>
<feature type="transmembrane region" description="Helical" evidence="6">
    <location>
        <begin position="333"/>
        <end position="356"/>
    </location>
</feature>
<dbReference type="PANTHER" id="PTHR23513:SF11">
    <property type="entry name" value="STAPHYLOFERRIN A TRANSPORTER"/>
    <property type="match status" value="1"/>
</dbReference>
<dbReference type="PRINTS" id="PR01988">
    <property type="entry name" value="EXPORTERBACE"/>
</dbReference>
<evidence type="ECO:0000256" key="2">
    <source>
        <dbReference type="ARBA" id="ARBA00022475"/>
    </source>
</evidence>
<dbReference type="RefSeq" id="WP_126583121.1">
    <property type="nucleotide sequence ID" value="NZ_BIFR01000002.1"/>
</dbReference>
<feature type="transmembrane region" description="Helical" evidence="6">
    <location>
        <begin position="52"/>
        <end position="72"/>
    </location>
</feature>
<dbReference type="CDD" id="cd06173">
    <property type="entry name" value="MFS_MefA_like"/>
    <property type="match status" value="1"/>
</dbReference>
<evidence type="ECO:0000256" key="4">
    <source>
        <dbReference type="ARBA" id="ARBA00022989"/>
    </source>
</evidence>
<feature type="domain" description="Major facilitator superfamily (MFS) profile" evidence="7">
    <location>
        <begin position="19"/>
        <end position="425"/>
    </location>
</feature>
<dbReference type="Pfam" id="PF07690">
    <property type="entry name" value="MFS_1"/>
    <property type="match status" value="1"/>
</dbReference>
<feature type="transmembrane region" description="Helical" evidence="6">
    <location>
        <begin position="111"/>
        <end position="128"/>
    </location>
</feature>
<dbReference type="AlphaFoldDB" id="A0A402A9L2"/>
<organism evidence="8 9">
    <name type="scientific">Tengunoibacter tsumagoiensis</name>
    <dbReference type="NCBI Taxonomy" id="2014871"/>
    <lineage>
        <taxon>Bacteria</taxon>
        <taxon>Bacillati</taxon>
        <taxon>Chloroflexota</taxon>
        <taxon>Ktedonobacteria</taxon>
        <taxon>Ktedonobacterales</taxon>
        <taxon>Dictyobacteraceae</taxon>
        <taxon>Tengunoibacter</taxon>
    </lineage>
</organism>
<feature type="transmembrane region" description="Helical" evidence="6">
    <location>
        <begin position="241"/>
        <end position="265"/>
    </location>
</feature>
<evidence type="ECO:0000256" key="3">
    <source>
        <dbReference type="ARBA" id="ARBA00022692"/>
    </source>
</evidence>
<feature type="transmembrane region" description="Helical" evidence="6">
    <location>
        <begin position="277"/>
        <end position="297"/>
    </location>
</feature>
<feature type="transmembrane region" description="Helical" evidence="6">
    <location>
        <begin position="21"/>
        <end position="46"/>
    </location>
</feature>
<accession>A0A402A9L2</accession>
<feature type="transmembrane region" description="Helical" evidence="6">
    <location>
        <begin position="401"/>
        <end position="421"/>
    </location>
</feature>
<gene>
    <name evidence="8" type="ORF">KTT_55550</name>
</gene>
<evidence type="ECO:0000313" key="9">
    <source>
        <dbReference type="Proteomes" id="UP000287352"/>
    </source>
</evidence>
<dbReference type="PANTHER" id="PTHR23513">
    <property type="entry name" value="INTEGRAL MEMBRANE EFFLUX PROTEIN-RELATED"/>
    <property type="match status" value="1"/>
</dbReference>
<keyword evidence="4 6" id="KW-1133">Transmembrane helix</keyword>
<feature type="transmembrane region" description="Helical" evidence="6">
    <location>
        <begin position="84"/>
        <end position="105"/>
    </location>
</feature>
<dbReference type="InterPro" id="IPR022324">
    <property type="entry name" value="Bacilysin_exporter_BacE_put"/>
</dbReference>
<dbReference type="InterPro" id="IPR020846">
    <property type="entry name" value="MFS_dom"/>
</dbReference>
<dbReference type="InterPro" id="IPR036259">
    <property type="entry name" value="MFS_trans_sf"/>
</dbReference>
<keyword evidence="2" id="KW-1003">Cell membrane</keyword>
<keyword evidence="9" id="KW-1185">Reference proteome</keyword>
<evidence type="ECO:0000259" key="7">
    <source>
        <dbReference type="PROSITE" id="PS50850"/>
    </source>
</evidence>
<evidence type="ECO:0000256" key="1">
    <source>
        <dbReference type="ARBA" id="ARBA00004651"/>
    </source>
</evidence>
<dbReference type="GO" id="GO:0005886">
    <property type="term" value="C:plasma membrane"/>
    <property type="evidence" value="ECO:0007669"/>
    <property type="project" value="UniProtKB-SubCell"/>
</dbReference>
<proteinExistence type="predicted"/>
<feature type="transmembrane region" description="Helical" evidence="6">
    <location>
        <begin position="309"/>
        <end position="327"/>
    </location>
</feature>
<keyword evidence="3 6" id="KW-0812">Transmembrane</keyword>
<keyword evidence="5 6" id="KW-0472">Membrane</keyword>
<feature type="transmembrane region" description="Helical" evidence="6">
    <location>
        <begin position="185"/>
        <end position="205"/>
    </location>
</feature>
<feature type="transmembrane region" description="Helical" evidence="6">
    <location>
        <begin position="161"/>
        <end position="179"/>
    </location>
</feature>
<dbReference type="Proteomes" id="UP000287352">
    <property type="component" value="Unassembled WGS sequence"/>
</dbReference>
<feature type="transmembrane region" description="Helical" evidence="6">
    <location>
        <begin position="377"/>
        <end position="395"/>
    </location>
</feature>
<name>A0A402A9L2_9CHLR</name>
<evidence type="ECO:0000256" key="5">
    <source>
        <dbReference type="ARBA" id="ARBA00023136"/>
    </source>
</evidence>
<dbReference type="EMBL" id="BIFR01000002">
    <property type="protein sequence ID" value="GCE15696.1"/>
    <property type="molecule type" value="Genomic_DNA"/>
</dbReference>
<comment type="caution">
    <text evidence="8">The sequence shown here is derived from an EMBL/GenBank/DDBJ whole genome shotgun (WGS) entry which is preliminary data.</text>
</comment>
<dbReference type="SUPFAM" id="SSF103473">
    <property type="entry name" value="MFS general substrate transporter"/>
    <property type="match status" value="1"/>
</dbReference>
<dbReference type="GO" id="GO:0022857">
    <property type="term" value="F:transmembrane transporter activity"/>
    <property type="evidence" value="ECO:0007669"/>
    <property type="project" value="InterPro"/>
</dbReference>
<evidence type="ECO:0000256" key="6">
    <source>
        <dbReference type="SAM" id="Phobius"/>
    </source>
</evidence>
<sequence length="428" mass="45489">MSVPLVDRTHFTRALSSRPFALLWIGQTLSSMGDGAFFTALAWQVLAITGSSAAMGIVVAAQTLPAIFFMLIGGVAADRLPRRLIMIWSDIGRAIAVLTITVLGWLHLLQLWHLIFLVILFGIADSFFRPAYRSISPELVEKDRLSSANALTGLSKQMNQLLGPIIGATLVAFIGPSGAFGFDGLTFIISVLFLLGVRSSLFTPVSANKEAAVKSVVSPKKGFLFLMENVREGLSYIVGSTWLWSGVLVSAGIGVVVTGALAIAMPKLVSDFYHSGVWLFGLISTALALGSISSIFVIGQLKTIRRRGIVLYGILTCSCLACAAFGIPGPTFIHPFIAVIAALLIGFGTGASQVIWPTLLQELVPLDKLGRVSSVDALGSVCLMPIGFIVIGNLVDLFGPAIIFICSGLIGAVFACSELFVKDVRQLE</sequence>
<dbReference type="InterPro" id="IPR011701">
    <property type="entry name" value="MFS"/>
</dbReference>
<comment type="subcellular location">
    <subcellularLocation>
        <location evidence="1">Cell membrane</location>
        <topology evidence="1">Multi-pass membrane protein</topology>
    </subcellularLocation>
</comment>
<dbReference type="PROSITE" id="PS50850">
    <property type="entry name" value="MFS"/>
    <property type="match status" value="1"/>
</dbReference>